<dbReference type="EMBL" id="VDFW01000034">
    <property type="protein sequence ID" value="TNC21401.1"/>
    <property type="molecule type" value="Genomic_DNA"/>
</dbReference>
<evidence type="ECO:0000313" key="3">
    <source>
        <dbReference type="Proteomes" id="UP000305546"/>
    </source>
</evidence>
<evidence type="ECO:0000313" key="2">
    <source>
        <dbReference type="EMBL" id="TNC21401.1"/>
    </source>
</evidence>
<comment type="caution">
    <text evidence="2">The sequence shown here is derived from an EMBL/GenBank/DDBJ whole genome shotgun (WGS) entry which is preliminary data.</text>
</comment>
<dbReference type="Proteomes" id="UP000305546">
    <property type="component" value="Unassembled WGS sequence"/>
</dbReference>
<feature type="region of interest" description="Disordered" evidence="1">
    <location>
        <begin position="58"/>
        <end position="81"/>
    </location>
</feature>
<dbReference type="RefSeq" id="WP_139099826.1">
    <property type="nucleotide sequence ID" value="NZ_VDFW01000034.1"/>
</dbReference>
<protein>
    <submittedName>
        <fullName evidence="2">Uncharacterized protein</fullName>
    </submittedName>
</protein>
<organism evidence="2 3">
    <name type="scientific">Amycolatopsis alkalitolerans</name>
    <dbReference type="NCBI Taxonomy" id="2547244"/>
    <lineage>
        <taxon>Bacteria</taxon>
        <taxon>Bacillati</taxon>
        <taxon>Actinomycetota</taxon>
        <taxon>Actinomycetes</taxon>
        <taxon>Pseudonocardiales</taxon>
        <taxon>Pseudonocardiaceae</taxon>
        <taxon>Amycolatopsis</taxon>
    </lineage>
</organism>
<accession>A0A5C4LSJ1</accession>
<dbReference type="AlphaFoldDB" id="A0A5C4LSJ1"/>
<keyword evidence="3" id="KW-1185">Reference proteome</keyword>
<proteinExistence type="predicted"/>
<dbReference type="PROSITE" id="PS51257">
    <property type="entry name" value="PROKAR_LIPOPROTEIN"/>
    <property type="match status" value="1"/>
</dbReference>
<evidence type="ECO:0000256" key="1">
    <source>
        <dbReference type="SAM" id="MobiDB-lite"/>
    </source>
</evidence>
<name>A0A5C4LSJ1_9PSEU</name>
<dbReference type="OrthoDB" id="3628499at2"/>
<sequence length="81" mass="8396">MKITNLIGIPGTTLSCAADAGVFVGHGIGVPAGAPARLRHLADRDRVFGTEVVLADAAPTGMPTNKQPQTYVPHPPLERSP</sequence>
<gene>
    <name evidence="2" type="ORF">FG385_28150</name>
</gene>
<reference evidence="2 3" key="1">
    <citation type="submission" date="2019-06" db="EMBL/GenBank/DDBJ databases">
        <title>Amycolatopsis alkalitolerans sp. nov., isolated from Gastrodia elata Blume.</title>
        <authorList>
            <person name="Narsing Rao M.P."/>
            <person name="Li W.J."/>
        </authorList>
    </citation>
    <scope>NUCLEOTIDE SEQUENCE [LARGE SCALE GENOMIC DNA]</scope>
    <source>
        <strain evidence="2 3">SYSUP0005</strain>
    </source>
</reference>